<reference evidence="1" key="2">
    <citation type="submission" date="2023-05" db="EMBL/GenBank/DDBJ databases">
        <authorList>
            <consortium name="Lawrence Berkeley National Laboratory"/>
            <person name="Steindorff A."/>
            <person name="Hensen N."/>
            <person name="Bonometti L."/>
            <person name="Westerberg I."/>
            <person name="Brannstrom I.O."/>
            <person name="Guillou S."/>
            <person name="Cros-Aarteil S."/>
            <person name="Calhoun S."/>
            <person name="Haridas S."/>
            <person name="Kuo A."/>
            <person name="Mondo S."/>
            <person name="Pangilinan J."/>
            <person name="Riley R."/>
            <person name="Labutti K."/>
            <person name="Andreopoulos B."/>
            <person name="Lipzen A."/>
            <person name="Chen C."/>
            <person name="Yanf M."/>
            <person name="Daum C."/>
            <person name="Ng V."/>
            <person name="Clum A."/>
            <person name="Ohm R."/>
            <person name="Martin F."/>
            <person name="Silar P."/>
            <person name="Natvig D."/>
            <person name="Lalanne C."/>
            <person name="Gautier V."/>
            <person name="Ament-Velasquez S.L."/>
            <person name="Kruys A."/>
            <person name="Hutchinson M.I."/>
            <person name="Powell A.J."/>
            <person name="Barry K."/>
            <person name="Miller A.N."/>
            <person name="Grigoriev I.V."/>
            <person name="Debuchy R."/>
            <person name="Gladieux P."/>
            <person name="Thoren M.H."/>
            <person name="Johannesson H."/>
        </authorList>
    </citation>
    <scope>NUCLEOTIDE SEQUENCE</scope>
    <source>
        <strain evidence="1">PSN309</strain>
    </source>
</reference>
<name>A0AAN6WJP4_9PEZI</name>
<reference evidence="1" key="1">
    <citation type="journal article" date="2023" name="Mol. Phylogenet. Evol.">
        <title>Genome-scale phylogeny and comparative genomics of the fungal order Sordariales.</title>
        <authorList>
            <person name="Hensen N."/>
            <person name="Bonometti L."/>
            <person name="Westerberg I."/>
            <person name="Brannstrom I.O."/>
            <person name="Guillou S."/>
            <person name="Cros-Aarteil S."/>
            <person name="Calhoun S."/>
            <person name="Haridas S."/>
            <person name="Kuo A."/>
            <person name="Mondo S."/>
            <person name="Pangilinan J."/>
            <person name="Riley R."/>
            <person name="LaButti K."/>
            <person name="Andreopoulos B."/>
            <person name="Lipzen A."/>
            <person name="Chen C."/>
            <person name="Yan M."/>
            <person name="Daum C."/>
            <person name="Ng V."/>
            <person name="Clum A."/>
            <person name="Steindorff A."/>
            <person name="Ohm R.A."/>
            <person name="Martin F."/>
            <person name="Silar P."/>
            <person name="Natvig D.O."/>
            <person name="Lalanne C."/>
            <person name="Gautier V."/>
            <person name="Ament-Velasquez S.L."/>
            <person name="Kruys A."/>
            <person name="Hutchinson M.I."/>
            <person name="Powell A.J."/>
            <person name="Barry K."/>
            <person name="Miller A.N."/>
            <person name="Grigoriev I.V."/>
            <person name="Debuchy R."/>
            <person name="Gladieux P."/>
            <person name="Hiltunen Thoren M."/>
            <person name="Johannesson H."/>
        </authorList>
    </citation>
    <scope>NUCLEOTIDE SEQUENCE</scope>
    <source>
        <strain evidence="1">PSN309</strain>
    </source>
</reference>
<dbReference type="EMBL" id="MU864559">
    <property type="protein sequence ID" value="KAK4183304.1"/>
    <property type="molecule type" value="Genomic_DNA"/>
</dbReference>
<protein>
    <submittedName>
        <fullName evidence="1">Uncharacterized protein</fullName>
    </submittedName>
</protein>
<evidence type="ECO:0000313" key="2">
    <source>
        <dbReference type="Proteomes" id="UP001302126"/>
    </source>
</evidence>
<evidence type="ECO:0000313" key="1">
    <source>
        <dbReference type="EMBL" id="KAK4183304.1"/>
    </source>
</evidence>
<dbReference type="AlphaFoldDB" id="A0AAN6WJP4"/>
<gene>
    <name evidence="1" type="ORF">QBC35DRAFT_394159</name>
</gene>
<sequence>MKGDTTAPGAIAEFPQFTLFPGEIQNLIWDKAANLSPGIQFLVPPPRASELARQAWHSYDTQLVPSRQSAVLNEAHLSLACRDARAAVLRHKKAMRYKTILRIPPGNSAWKGALPSMNLNLDLRRDLVCFGGADATSDEIRDVLDHVEGHHVVFSAAKRFAVRYSSGWEVPCPGPFQHDRRCPVSLVGMKNAGRPSFCSRCLARLVERFRFLEEFWLVADELLNSTGELPGGWNGMSGALKKSVFSGYNRTYVSLSGLEAGGRSPAVKEASEVLERIRANMMDPRYARMPWARDVKFGLLTWRDPRHELREDIHEPLAVSSNL</sequence>
<proteinExistence type="predicted"/>
<keyword evidence="2" id="KW-1185">Reference proteome</keyword>
<organism evidence="1 2">
    <name type="scientific">Podospora australis</name>
    <dbReference type="NCBI Taxonomy" id="1536484"/>
    <lineage>
        <taxon>Eukaryota</taxon>
        <taxon>Fungi</taxon>
        <taxon>Dikarya</taxon>
        <taxon>Ascomycota</taxon>
        <taxon>Pezizomycotina</taxon>
        <taxon>Sordariomycetes</taxon>
        <taxon>Sordariomycetidae</taxon>
        <taxon>Sordariales</taxon>
        <taxon>Podosporaceae</taxon>
        <taxon>Podospora</taxon>
    </lineage>
</organism>
<accession>A0AAN6WJP4</accession>
<dbReference type="Proteomes" id="UP001302126">
    <property type="component" value="Unassembled WGS sequence"/>
</dbReference>
<comment type="caution">
    <text evidence="1">The sequence shown here is derived from an EMBL/GenBank/DDBJ whole genome shotgun (WGS) entry which is preliminary data.</text>
</comment>